<dbReference type="CDD" id="cd11041">
    <property type="entry name" value="CYP503A1-like"/>
    <property type="match status" value="1"/>
</dbReference>
<dbReference type="Gene3D" id="1.10.630.10">
    <property type="entry name" value="Cytochrome P450"/>
    <property type="match status" value="1"/>
</dbReference>
<dbReference type="AlphaFoldDB" id="A0A1F5LGB3"/>
<dbReference type="PANTHER" id="PTHR46206:SF1">
    <property type="entry name" value="P450, PUTATIVE (EUROFUNG)-RELATED"/>
    <property type="match status" value="1"/>
</dbReference>
<dbReference type="PRINTS" id="PR00465">
    <property type="entry name" value="EP450IV"/>
</dbReference>
<evidence type="ECO:0000256" key="4">
    <source>
        <dbReference type="ARBA" id="ARBA00022723"/>
    </source>
</evidence>
<organism evidence="11 12">
    <name type="scientific">Penicillium arizonense</name>
    <dbReference type="NCBI Taxonomy" id="1835702"/>
    <lineage>
        <taxon>Eukaryota</taxon>
        <taxon>Fungi</taxon>
        <taxon>Dikarya</taxon>
        <taxon>Ascomycota</taxon>
        <taxon>Pezizomycotina</taxon>
        <taxon>Eurotiomycetes</taxon>
        <taxon>Eurotiomycetidae</taxon>
        <taxon>Eurotiales</taxon>
        <taxon>Aspergillaceae</taxon>
        <taxon>Penicillium</taxon>
    </lineage>
</organism>
<keyword evidence="3 8" id="KW-0349">Heme</keyword>
<dbReference type="PANTHER" id="PTHR46206">
    <property type="entry name" value="CYTOCHROME P450"/>
    <property type="match status" value="1"/>
</dbReference>
<proteinExistence type="inferred from homology"/>
<evidence type="ECO:0000256" key="10">
    <source>
        <dbReference type="SAM" id="Phobius"/>
    </source>
</evidence>
<gene>
    <name evidence="11" type="ORF">PENARI_c011G08501</name>
</gene>
<reference evidence="11 12" key="1">
    <citation type="journal article" date="2016" name="Sci. Rep.">
        <title>Penicillium arizonense, a new, genome sequenced fungal species, reveals a high chemical diversity in secreted metabolites.</title>
        <authorList>
            <person name="Grijseels S."/>
            <person name="Nielsen J.C."/>
            <person name="Randelovic M."/>
            <person name="Nielsen J."/>
            <person name="Nielsen K.F."/>
            <person name="Workman M."/>
            <person name="Frisvad J.C."/>
        </authorList>
    </citation>
    <scope>NUCLEOTIDE SEQUENCE [LARGE SCALE GENOMIC DNA]</scope>
    <source>
        <strain evidence="11 12">CBS 141311</strain>
    </source>
</reference>
<dbReference type="InterPro" id="IPR002403">
    <property type="entry name" value="Cyt_P450_E_grp-IV"/>
</dbReference>
<keyword evidence="10" id="KW-1133">Transmembrane helix</keyword>
<protein>
    <recommendedName>
        <fullName evidence="13">Cytochrome P450</fullName>
    </recommendedName>
</protein>
<dbReference type="GO" id="GO:0005506">
    <property type="term" value="F:iron ion binding"/>
    <property type="evidence" value="ECO:0007669"/>
    <property type="project" value="InterPro"/>
</dbReference>
<comment type="similarity">
    <text evidence="2 9">Belongs to the cytochrome P450 family.</text>
</comment>
<evidence type="ECO:0000256" key="8">
    <source>
        <dbReference type="PIRSR" id="PIRSR602403-1"/>
    </source>
</evidence>
<evidence type="ECO:0000313" key="12">
    <source>
        <dbReference type="Proteomes" id="UP000177622"/>
    </source>
</evidence>
<dbReference type="GO" id="GO:0004497">
    <property type="term" value="F:monooxygenase activity"/>
    <property type="evidence" value="ECO:0007669"/>
    <property type="project" value="UniProtKB-KW"/>
</dbReference>
<keyword evidence="5 9" id="KW-0560">Oxidoreductase</keyword>
<keyword evidence="6 8" id="KW-0408">Iron</keyword>
<dbReference type="SUPFAM" id="SSF48264">
    <property type="entry name" value="Cytochrome P450"/>
    <property type="match status" value="1"/>
</dbReference>
<evidence type="ECO:0000256" key="3">
    <source>
        <dbReference type="ARBA" id="ARBA00022617"/>
    </source>
</evidence>
<evidence type="ECO:0000256" key="6">
    <source>
        <dbReference type="ARBA" id="ARBA00023004"/>
    </source>
</evidence>
<dbReference type="STRING" id="1835702.A0A1F5LGB3"/>
<dbReference type="GO" id="GO:0043386">
    <property type="term" value="P:mycotoxin biosynthetic process"/>
    <property type="evidence" value="ECO:0007669"/>
    <property type="project" value="UniProtKB-ARBA"/>
</dbReference>
<dbReference type="InterPro" id="IPR017972">
    <property type="entry name" value="Cyt_P450_CS"/>
</dbReference>
<dbReference type="Pfam" id="PF00067">
    <property type="entry name" value="p450"/>
    <property type="match status" value="1"/>
</dbReference>
<dbReference type="GO" id="GO:0016705">
    <property type="term" value="F:oxidoreductase activity, acting on paired donors, with incorporation or reduction of molecular oxygen"/>
    <property type="evidence" value="ECO:0007669"/>
    <property type="project" value="InterPro"/>
</dbReference>
<comment type="caution">
    <text evidence="11">The sequence shown here is derived from an EMBL/GenBank/DDBJ whole genome shotgun (WGS) entry which is preliminary data.</text>
</comment>
<evidence type="ECO:0000256" key="9">
    <source>
        <dbReference type="RuleBase" id="RU000461"/>
    </source>
</evidence>
<name>A0A1F5LGB3_PENAI</name>
<dbReference type="EMBL" id="LXJU01000011">
    <property type="protein sequence ID" value="OGE52040.1"/>
    <property type="molecule type" value="Genomic_DNA"/>
</dbReference>
<dbReference type="Proteomes" id="UP000177622">
    <property type="component" value="Unassembled WGS sequence"/>
</dbReference>
<dbReference type="OrthoDB" id="1844152at2759"/>
<dbReference type="GO" id="GO:0020037">
    <property type="term" value="F:heme binding"/>
    <property type="evidence" value="ECO:0007669"/>
    <property type="project" value="InterPro"/>
</dbReference>
<keyword evidence="7 9" id="KW-0503">Monooxygenase</keyword>
<dbReference type="InterPro" id="IPR036396">
    <property type="entry name" value="Cyt_P450_sf"/>
</dbReference>
<keyword evidence="10" id="KW-0472">Membrane</keyword>
<feature type="binding site" description="axial binding residue" evidence="8">
    <location>
        <position position="472"/>
    </location>
    <ligand>
        <name>heme</name>
        <dbReference type="ChEBI" id="CHEBI:30413"/>
    </ligand>
    <ligandPart>
        <name>Fe</name>
        <dbReference type="ChEBI" id="CHEBI:18248"/>
    </ligandPart>
</feature>
<evidence type="ECO:0000256" key="1">
    <source>
        <dbReference type="ARBA" id="ARBA00001971"/>
    </source>
</evidence>
<evidence type="ECO:0000256" key="2">
    <source>
        <dbReference type="ARBA" id="ARBA00010617"/>
    </source>
</evidence>
<dbReference type="RefSeq" id="XP_022487482.1">
    <property type="nucleotide sequence ID" value="XM_022632680.1"/>
</dbReference>
<evidence type="ECO:0000313" key="11">
    <source>
        <dbReference type="EMBL" id="OGE52040.1"/>
    </source>
</evidence>
<accession>A0A1F5LGB3</accession>
<dbReference type="PROSITE" id="PS00086">
    <property type="entry name" value="CYTOCHROME_P450"/>
    <property type="match status" value="1"/>
</dbReference>
<comment type="cofactor">
    <cofactor evidence="1 8">
        <name>heme</name>
        <dbReference type="ChEBI" id="CHEBI:30413"/>
    </cofactor>
</comment>
<keyword evidence="12" id="KW-1185">Reference proteome</keyword>
<evidence type="ECO:0000256" key="7">
    <source>
        <dbReference type="ARBA" id="ARBA00023033"/>
    </source>
</evidence>
<keyword evidence="4 8" id="KW-0479">Metal-binding</keyword>
<keyword evidence="10" id="KW-0812">Transmembrane</keyword>
<sequence>MAPGIVLPEFGTPIGMVVICFSALSVLYVFHSSFFRVPRAKGVPLLRERPGKTTFSLKNRLSYFTGCEAIYHEAYHGYCKKGKAVIIPGIGFRDEIILPVTSIHWASSQPESVLSNNEAFLEVNQTKYSLGHTKYVGDPWQSMLVKREMNAVLENIVAGLNEELQVAFDAYFGTDENSWKRINLLSTVKMVVAQAASRFTVGLPLCRNGQYLKDSLTAIDGCVINAAITGGMPPMLRPFVGRLAGMKTQLAQRKVRRHLEPTYRTRLEAFKNTQHDLHHVEPQDHLQLMLRYAQRERPEELYNLDVISRRLTAANFGSMHQTSIQVTNMLLNILGSDAEYNTIEVLRDEATRIMGKDKEWTKAKICKMNKADSVARETMRCHSFGTRSILRKVMVHGLVTDTGIELPKGSMISFLAQPAQMDVETYEEPHKYDPFRFSRMRDAATNSAKANTLSFVSTGSNYLPFGHGKHACPGRFLLDFELKMIIAYVLRNYDIKFPEEYNGKRPANKWLGEANIPPEGVNLLVKRRMGSI</sequence>
<evidence type="ECO:0000256" key="5">
    <source>
        <dbReference type="ARBA" id="ARBA00023002"/>
    </source>
</evidence>
<feature type="transmembrane region" description="Helical" evidence="10">
    <location>
        <begin position="12"/>
        <end position="30"/>
    </location>
</feature>
<dbReference type="GeneID" id="34577414"/>
<dbReference type="InterPro" id="IPR001128">
    <property type="entry name" value="Cyt_P450"/>
</dbReference>
<evidence type="ECO:0008006" key="13">
    <source>
        <dbReference type="Google" id="ProtNLM"/>
    </source>
</evidence>